<dbReference type="SUPFAM" id="SSF46565">
    <property type="entry name" value="Chaperone J-domain"/>
    <property type="match status" value="1"/>
</dbReference>
<dbReference type="SMART" id="SM00271">
    <property type="entry name" value="DnaJ"/>
    <property type="match status" value="1"/>
</dbReference>
<feature type="compositionally biased region" description="Acidic residues" evidence="6">
    <location>
        <begin position="295"/>
        <end position="319"/>
    </location>
</feature>
<dbReference type="InterPro" id="IPR001623">
    <property type="entry name" value="DnaJ_domain"/>
</dbReference>
<proteinExistence type="predicted"/>
<dbReference type="Pfam" id="PF01556">
    <property type="entry name" value="DnaJ_C"/>
    <property type="match status" value="1"/>
</dbReference>
<feature type="domain" description="J" evidence="7">
    <location>
        <begin position="3"/>
        <end position="68"/>
    </location>
</feature>
<dbReference type="InterPro" id="IPR002939">
    <property type="entry name" value="DnaJ_C"/>
</dbReference>
<sequence length="319" mass="35162">MADYYRTLGVARGASEKDIRSAFRKLARKHHPDVNDNDPASEEKFKEINEAYSVLSDADSRQKYDRYGDDWAHADRFQRPSGGGGFSHFNMGGGRGGGRPFNLDDLFGGMGGGFDVKPPPPAEYKVQITLEEAFNGAARRLQMQDGRRLEAKIPPGVDNGSKVHISADRDRGGDFFLLISVKNHAKFRRQGKDLYVEVEAPLDDAVLGGEMTVPTLTGRLALTIPKGTQNGRRFRLAGQGMPVLNNSANNVRSDVDHRGDLFATLKVKLPSELTEEEKDLFQRLRDARLRLAESPESDDGLDEEPDENGDDGGTGEESL</sequence>
<dbReference type="GO" id="GO:0005737">
    <property type="term" value="C:cytoplasm"/>
    <property type="evidence" value="ECO:0007669"/>
    <property type="project" value="TreeGrafter"/>
</dbReference>
<dbReference type="InterPro" id="IPR008971">
    <property type="entry name" value="HSP40/DnaJ_pept-bd"/>
</dbReference>
<dbReference type="AlphaFoldDB" id="A0A160VAF4"/>
<keyword evidence="3" id="KW-0863">Zinc-finger</keyword>
<keyword evidence="2" id="KW-0677">Repeat</keyword>
<evidence type="ECO:0000313" key="8">
    <source>
        <dbReference type="EMBL" id="CUV03151.1"/>
    </source>
</evidence>
<dbReference type="PANTHER" id="PTHR43096:SF54">
    <property type="entry name" value="CHAPERONE PROTEIN DNAJ 1"/>
    <property type="match status" value="1"/>
</dbReference>
<evidence type="ECO:0000256" key="2">
    <source>
        <dbReference type="ARBA" id="ARBA00022737"/>
    </source>
</evidence>
<dbReference type="Gene3D" id="2.60.260.20">
    <property type="entry name" value="Urease metallochaperone UreE, N-terminal domain"/>
    <property type="match status" value="2"/>
</dbReference>
<evidence type="ECO:0000256" key="1">
    <source>
        <dbReference type="ARBA" id="ARBA00022723"/>
    </source>
</evidence>
<evidence type="ECO:0000256" key="4">
    <source>
        <dbReference type="ARBA" id="ARBA00022833"/>
    </source>
</evidence>
<keyword evidence="1" id="KW-0479">Metal-binding</keyword>
<dbReference type="PANTHER" id="PTHR43096">
    <property type="entry name" value="DNAJ HOMOLOG 1, MITOCHONDRIAL-RELATED"/>
    <property type="match status" value="1"/>
</dbReference>
<organism evidence="8">
    <name type="scientific">hydrothermal vent metagenome</name>
    <dbReference type="NCBI Taxonomy" id="652676"/>
    <lineage>
        <taxon>unclassified sequences</taxon>
        <taxon>metagenomes</taxon>
        <taxon>ecological metagenomes</taxon>
    </lineage>
</organism>
<dbReference type="PROSITE" id="PS50076">
    <property type="entry name" value="DNAJ_2"/>
    <property type="match status" value="1"/>
</dbReference>
<reference evidence="8" key="1">
    <citation type="submission" date="2015-10" db="EMBL/GenBank/DDBJ databases">
        <authorList>
            <person name="Gilbert D.G."/>
        </authorList>
    </citation>
    <scope>NUCLEOTIDE SEQUENCE</scope>
</reference>
<dbReference type="CDD" id="cd06257">
    <property type="entry name" value="DnaJ"/>
    <property type="match status" value="1"/>
</dbReference>
<dbReference type="Gene3D" id="1.10.287.110">
    <property type="entry name" value="DnaJ domain"/>
    <property type="match status" value="1"/>
</dbReference>
<dbReference type="FunFam" id="2.60.260.20:FF:000005">
    <property type="entry name" value="Chaperone protein dnaJ 1, mitochondrial"/>
    <property type="match status" value="1"/>
</dbReference>
<dbReference type="SUPFAM" id="SSF49493">
    <property type="entry name" value="HSP40/DnaJ peptide-binding domain"/>
    <property type="match status" value="2"/>
</dbReference>
<dbReference type="PROSITE" id="PS00636">
    <property type="entry name" value="DNAJ_1"/>
    <property type="match status" value="1"/>
</dbReference>
<evidence type="ECO:0000256" key="5">
    <source>
        <dbReference type="ARBA" id="ARBA00023016"/>
    </source>
</evidence>
<dbReference type="GO" id="GO:0051082">
    <property type="term" value="F:unfolded protein binding"/>
    <property type="evidence" value="ECO:0007669"/>
    <property type="project" value="InterPro"/>
</dbReference>
<protein>
    <submittedName>
        <fullName evidence="8">Chaperone protein DnaJ</fullName>
    </submittedName>
</protein>
<dbReference type="GO" id="GO:0008270">
    <property type="term" value="F:zinc ion binding"/>
    <property type="evidence" value="ECO:0007669"/>
    <property type="project" value="UniProtKB-KW"/>
</dbReference>
<dbReference type="PRINTS" id="PR00625">
    <property type="entry name" value="JDOMAIN"/>
</dbReference>
<keyword evidence="5" id="KW-0346">Stress response</keyword>
<evidence type="ECO:0000256" key="3">
    <source>
        <dbReference type="ARBA" id="ARBA00022771"/>
    </source>
</evidence>
<accession>A0A160VAF4</accession>
<name>A0A160VAF4_9ZZZZ</name>
<feature type="region of interest" description="Disordered" evidence="6">
    <location>
        <begin position="289"/>
        <end position="319"/>
    </location>
</feature>
<dbReference type="CDD" id="cd10747">
    <property type="entry name" value="DnaJ_C"/>
    <property type="match status" value="1"/>
</dbReference>
<evidence type="ECO:0000259" key="7">
    <source>
        <dbReference type="PROSITE" id="PS50076"/>
    </source>
</evidence>
<dbReference type="EMBL" id="FAXA01000357">
    <property type="protein sequence ID" value="CUV03151.1"/>
    <property type="molecule type" value="Genomic_DNA"/>
</dbReference>
<evidence type="ECO:0000256" key="6">
    <source>
        <dbReference type="SAM" id="MobiDB-lite"/>
    </source>
</evidence>
<keyword evidence="4" id="KW-0862">Zinc</keyword>
<dbReference type="Pfam" id="PF00226">
    <property type="entry name" value="DnaJ"/>
    <property type="match status" value="1"/>
</dbReference>
<dbReference type="InterPro" id="IPR036869">
    <property type="entry name" value="J_dom_sf"/>
</dbReference>
<gene>
    <name evidence="8" type="ORF">MGWOODY_Clf429</name>
</gene>
<dbReference type="GO" id="GO:0042026">
    <property type="term" value="P:protein refolding"/>
    <property type="evidence" value="ECO:0007669"/>
    <property type="project" value="TreeGrafter"/>
</dbReference>
<dbReference type="InterPro" id="IPR018253">
    <property type="entry name" value="DnaJ_domain_CS"/>
</dbReference>